<sequence length="78" mass="8531">MGGVKSTSFLLSGSTSKQKLQHTIIMGLSLMKATARNLIGRPSQRCNLRRSSSGRAKLSVKPSMQQALFQEAHLCVDR</sequence>
<dbReference type="AlphaFoldDB" id="A0A0A8XXM5"/>
<reference evidence="1" key="1">
    <citation type="submission" date="2014-09" db="EMBL/GenBank/DDBJ databases">
        <authorList>
            <person name="Magalhaes I.L.F."/>
            <person name="Oliveira U."/>
            <person name="Santos F.R."/>
            <person name="Vidigal T.H.D.A."/>
            <person name="Brescovit A.D."/>
            <person name="Santos A.J."/>
        </authorList>
    </citation>
    <scope>NUCLEOTIDE SEQUENCE</scope>
    <source>
        <tissue evidence="1">Shoot tissue taken approximately 20 cm above the soil surface</tissue>
    </source>
</reference>
<proteinExistence type="predicted"/>
<organism evidence="1">
    <name type="scientific">Arundo donax</name>
    <name type="common">Giant reed</name>
    <name type="synonym">Donax arundinaceus</name>
    <dbReference type="NCBI Taxonomy" id="35708"/>
    <lineage>
        <taxon>Eukaryota</taxon>
        <taxon>Viridiplantae</taxon>
        <taxon>Streptophyta</taxon>
        <taxon>Embryophyta</taxon>
        <taxon>Tracheophyta</taxon>
        <taxon>Spermatophyta</taxon>
        <taxon>Magnoliopsida</taxon>
        <taxon>Liliopsida</taxon>
        <taxon>Poales</taxon>
        <taxon>Poaceae</taxon>
        <taxon>PACMAD clade</taxon>
        <taxon>Arundinoideae</taxon>
        <taxon>Arundineae</taxon>
        <taxon>Arundo</taxon>
    </lineage>
</organism>
<accession>A0A0A8XXM5</accession>
<protein>
    <submittedName>
        <fullName evidence="1">Uncharacterized protein</fullName>
    </submittedName>
</protein>
<reference evidence="1" key="2">
    <citation type="journal article" date="2015" name="Data Brief">
        <title>Shoot transcriptome of the giant reed, Arundo donax.</title>
        <authorList>
            <person name="Barrero R.A."/>
            <person name="Guerrero F.D."/>
            <person name="Moolhuijzen P."/>
            <person name="Goolsby J.A."/>
            <person name="Tidwell J."/>
            <person name="Bellgard S.E."/>
            <person name="Bellgard M.I."/>
        </authorList>
    </citation>
    <scope>NUCLEOTIDE SEQUENCE</scope>
    <source>
        <tissue evidence="1">Shoot tissue taken approximately 20 cm above the soil surface</tissue>
    </source>
</reference>
<dbReference type="EMBL" id="GBRH01279151">
    <property type="protein sequence ID" value="JAD18744.1"/>
    <property type="molecule type" value="Transcribed_RNA"/>
</dbReference>
<evidence type="ECO:0000313" key="1">
    <source>
        <dbReference type="EMBL" id="JAD18744.1"/>
    </source>
</evidence>
<name>A0A0A8XXM5_ARUDO</name>